<evidence type="ECO:0000256" key="5">
    <source>
        <dbReference type="ARBA" id="ARBA00023014"/>
    </source>
</evidence>
<dbReference type="PANTHER" id="PTHR43578:SF3">
    <property type="entry name" value="NADH-QUINONE OXIDOREDUCTASE SUBUNIT F"/>
    <property type="match status" value="1"/>
</dbReference>
<dbReference type="InterPro" id="IPR036249">
    <property type="entry name" value="Thioredoxin-like_sf"/>
</dbReference>
<dbReference type="GO" id="GO:0010181">
    <property type="term" value="F:FMN binding"/>
    <property type="evidence" value="ECO:0007669"/>
    <property type="project" value="InterPro"/>
</dbReference>
<dbReference type="InterPro" id="IPR028261">
    <property type="entry name" value="DPD_II"/>
</dbReference>
<dbReference type="PROSITE" id="PS00645">
    <property type="entry name" value="COMPLEX1_51K_2"/>
    <property type="match status" value="1"/>
</dbReference>
<keyword evidence="5" id="KW-0411">Iron-sulfur</keyword>
<dbReference type="GO" id="GO:0046872">
    <property type="term" value="F:metal ion binding"/>
    <property type="evidence" value="ECO:0007669"/>
    <property type="project" value="UniProtKB-KW"/>
</dbReference>
<proteinExistence type="inferred from homology"/>
<dbReference type="Gene3D" id="3.10.20.600">
    <property type="match status" value="1"/>
</dbReference>
<dbReference type="Pfam" id="PF10589">
    <property type="entry name" value="NADH_4Fe-4S"/>
    <property type="match status" value="1"/>
</dbReference>
<evidence type="ECO:0000256" key="3">
    <source>
        <dbReference type="ARBA" id="ARBA00022723"/>
    </source>
</evidence>
<dbReference type="Gene3D" id="3.50.50.60">
    <property type="entry name" value="FAD/NAD(P)-binding domain"/>
    <property type="match status" value="1"/>
</dbReference>
<keyword evidence="3" id="KW-0479">Metal-binding</keyword>
<comment type="similarity">
    <text evidence="1">Belongs to the complex I 51 kDa subunit family.</text>
</comment>
<dbReference type="AlphaFoldDB" id="A0A1F4RZT9"/>
<dbReference type="InterPro" id="IPR037225">
    <property type="entry name" value="Nuo51_FMN-bd_sf"/>
</dbReference>
<dbReference type="SUPFAM" id="SSF140490">
    <property type="entry name" value="Nqo1C-terminal domain-like"/>
    <property type="match status" value="1"/>
</dbReference>
<evidence type="ECO:0000256" key="4">
    <source>
        <dbReference type="ARBA" id="ARBA00023004"/>
    </source>
</evidence>
<evidence type="ECO:0000256" key="1">
    <source>
        <dbReference type="ARBA" id="ARBA00007523"/>
    </source>
</evidence>
<dbReference type="InterPro" id="IPR011538">
    <property type="entry name" value="Nuo51_FMN-bd"/>
</dbReference>
<accession>A0A1F4RZT9</accession>
<dbReference type="SUPFAM" id="SSF52833">
    <property type="entry name" value="Thioredoxin-like"/>
    <property type="match status" value="1"/>
</dbReference>
<organism evidence="7 8">
    <name type="scientific">candidate division WOR-1 bacterium RIFOXYB2_FULL_36_35</name>
    <dbReference type="NCBI Taxonomy" id="1802578"/>
    <lineage>
        <taxon>Bacteria</taxon>
        <taxon>Bacillati</taxon>
        <taxon>Saganbacteria</taxon>
    </lineage>
</organism>
<dbReference type="SMART" id="SM00928">
    <property type="entry name" value="NADH_4Fe-4S"/>
    <property type="match status" value="1"/>
</dbReference>
<dbReference type="InterPro" id="IPR019575">
    <property type="entry name" value="Nuop51_4Fe4S-bd"/>
</dbReference>
<dbReference type="SUPFAM" id="SSF51971">
    <property type="entry name" value="Nucleotide-binding domain"/>
    <property type="match status" value="1"/>
</dbReference>
<evidence type="ECO:0000313" key="7">
    <source>
        <dbReference type="EMBL" id="OGC13705.1"/>
    </source>
</evidence>
<dbReference type="InterPro" id="IPR001949">
    <property type="entry name" value="NADH-UbQ_OxRdtase_51kDa_CS"/>
</dbReference>
<keyword evidence="4" id="KW-0408">Iron</keyword>
<protein>
    <submittedName>
        <fullName evidence="7">NADH dehydrogenase</fullName>
    </submittedName>
</protein>
<dbReference type="Pfam" id="PF01512">
    <property type="entry name" value="Complex1_51K"/>
    <property type="match status" value="1"/>
</dbReference>
<evidence type="ECO:0000256" key="2">
    <source>
        <dbReference type="ARBA" id="ARBA00022485"/>
    </source>
</evidence>
<keyword evidence="2" id="KW-0004">4Fe-4S</keyword>
<dbReference type="Pfam" id="PF13450">
    <property type="entry name" value="NAD_binding_8"/>
    <property type="match status" value="1"/>
</dbReference>
<evidence type="ECO:0000313" key="8">
    <source>
        <dbReference type="Proteomes" id="UP000177905"/>
    </source>
</evidence>
<feature type="non-terminal residue" evidence="7">
    <location>
        <position position="768"/>
    </location>
</feature>
<dbReference type="Proteomes" id="UP000177905">
    <property type="component" value="Unassembled WGS sequence"/>
</dbReference>
<dbReference type="GO" id="GO:0051539">
    <property type="term" value="F:4 iron, 4 sulfur cluster binding"/>
    <property type="evidence" value="ECO:0007669"/>
    <property type="project" value="UniProtKB-KW"/>
</dbReference>
<evidence type="ECO:0000259" key="6">
    <source>
        <dbReference type="SMART" id="SM00928"/>
    </source>
</evidence>
<feature type="domain" description="NADH-ubiquinone oxidoreductase 51kDa subunit iron-sulphur binding" evidence="6">
    <location>
        <begin position="472"/>
        <end position="517"/>
    </location>
</feature>
<comment type="caution">
    <text evidence="7">The sequence shown here is derived from an EMBL/GenBank/DDBJ whole genome shotgun (WGS) entry which is preliminary data.</text>
</comment>
<dbReference type="Pfam" id="PF14691">
    <property type="entry name" value="Fer4_20"/>
    <property type="match status" value="1"/>
</dbReference>
<name>A0A1F4RZT9_UNCSA</name>
<sequence>MEEKNLQTLKQKGLKKLVPTSFPRIAVGAGTCGVGNDADNLYVEFEKELKKQKVKAYLTKTGCFGFCAQEPLVNIYLPGNPLVILHKVEAKDAEQIVKDLSKGVVPVKKALCKIEEWDHLTSESKVSYGKGLPKIPAWNEIPFFKSQLKLVLRDCGLINPEDIEEYLAVGGYSALQKALSKMSQDEVIAEVKKAKLKGRGGAGFPTAIKWQIMKNAKGDQKYIICNADEGDPGAYMNRNEIESDPHMILEGMIIGAYATGVSEAIVYVRAEYPLAVERLKKALKDAEKLGLVGKNILNSSFSLNVTVVEGAGAFVCGEETSLIASIEGKAGRPRPRPPFPGEKGLWGKPTNINNVETWANIPLIIARGGDFFAKTGTAESPGTKVFSLVGKIKNTGLVELPLGTSLETIVYEIGEGTGTKRKIKAVQTGGPSGGCIPASLFKTPVDYASLTALGTIMGSGGMVVMDEDNCMVDVARYFVEFTTSESCGKCVPCRLGLYQAGKIITGITSGIGTENDLGLLLELGRTIKQSAFCGLGQTGPNPFLTTMKYFKDEYEDHIKEKRCKSGICKDLFLSPCENSCPLHINIPGFIQLLKEGKLEDAFESVLRDNPLPATTGRICLYHCKTRCRRNDIDGPVAQGEIHRYIADAMSKTKKDKIVIDKLIKEKLPKTGKKIAIVGAGPAGLTAAFYLVRLGHDVTIFDDRAKAGGFVRYAIPKYRLPEDVLDREIGYIKNLGVKFALKKKIGENLSLKDLEKSYDSIFLAIGAQN</sequence>
<dbReference type="PANTHER" id="PTHR43578">
    <property type="entry name" value="NADH-QUINONE OXIDOREDUCTASE SUBUNIT F"/>
    <property type="match status" value="1"/>
</dbReference>
<dbReference type="EMBL" id="MEUA01000049">
    <property type="protein sequence ID" value="OGC13705.1"/>
    <property type="molecule type" value="Genomic_DNA"/>
</dbReference>
<dbReference type="SUPFAM" id="SSF46548">
    <property type="entry name" value="alpha-helical ferredoxin"/>
    <property type="match status" value="1"/>
</dbReference>
<reference evidence="7 8" key="1">
    <citation type="journal article" date="2016" name="Nat. Commun.">
        <title>Thousands of microbial genomes shed light on interconnected biogeochemical processes in an aquifer system.</title>
        <authorList>
            <person name="Anantharaman K."/>
            <person name="Brown C.T."/>
            <person name="Hug L.A."/>
            <person name="Sharon I."/>
            <person name="Castelle C.J."/>
            <person name="Probst A.J."/>
            <person name="Thomas B.C."/>
            <person name="Singh A."/>
            <person name="Wilkins M.J."/>
            <person name="Karaoz U."/>
            <person name="Brodie E.L."/>
            <person name="Williams K.H."/>
            <person name="Hubbard S.S."/>
            <person name="Banfield J.F."/>
        </authorList>
    </citation>
    <scope>NUCLEOTIDE SEQUENCE [LARGE SCALE GENOMIC DNA]</scope>
</reference>
<dbReference type="FunFam" id="3.40.50.11540:FF:000001">
    <property type="entry name" value="NADH dehydrogenase [ubiquinone] flavoprotein 1, mitochondrial"/>
    <property type="match status" value="1"/>
</dbReference>
<dbReference type="Gene3D" id="1.20.1440.230">
    <property type="entry name" value="NADH-ubiquinone oxidoreductase 51kDa subunit, iron-sulphur binding domain"/>
    <property type="match status" value="1"/>
</dbReference>
<dbReference type="Gene3D" id="6.10.250.1450">
    <property type="match status" value="1"/>
</dbReference>
<dbReference type="InterPro" id="IPR037207">
    <property type="entry name" value="Nuop51_4Fe4S-bd_sf"/>
</dbReference>
<dbReference type="FunFam" id="1.20.1440.230:FF:000001">
    <property type="entry name" value="Mitochondrial NADH dehydrogenase flavoprotein 1"/>
    <property type="match status" value="1"/>
</dbReference>
<dbReference type="SUPFAM" id="SSF142984">
    <property type="entry name" value="Nqo1 middle domain-like"/>
    <property type="match status" value="1"/>
</dbReference>
<dbReference type="CDD" id="cd02980">
    <property type="entry name" value="TRX_Fd_family"/>
    <property type="match status" value="1"/>
</dbReference>
<gene>
    <name evidence="7" type="ORF">A2290_02095</name>
</gene>
<dbReference type="SUPFAM" id="SSF142019">
    <property type="entry name" value="Nqo1 FMN-binding domain-like"/>
    <property type="match status" value="1"/>
</dbReference>
<dbReference type="InterPro" id="IPR036188">
    <property type="entry name" value="FAD/NAD-bd_sf"/>
</dbReference>
<dbReference type="Gene3D" id="3.40.30.10">
    <property type="entry name" value="Glutaredoxin"/>
    <property type="match status" value="1"/>
</dbReference>
<dbReference type="PRINTS" id="PR00419">
    <property type="entry name" value="ADXRDTASE"/>
</dbReference>
<dbReference type="GO" id="GO:0008137">
    <property type="term" value="F:NADH dehydrogenase (ubiquinone) activity"/>
    <property type="evidence" value="ECO:0007669"/>
    <property type="project" value="InterPro"/>
</dbReference>
<dbReference type="Gene3D" id="3.40.50.11540">
    <property type="entry name" value="NADH-ubiquinone oxidoreductase 51kDa subunit"/>
    <property type="match status" value="1"/>
</dbReference>